<feature type="compositionally biased region" description="Gly residues" evidence="1">
    <location>
        <begin position="99"/>
        <end position="127"/>
    </location>
</feature>
<comment type="caution">
    <text evidence="2">The sequence shown here is derived from an EMBL/GenBank/DDBJ whole genome shotgun (WGS) entry which is preliminary data.</text>
</comment>
<keyword evidence="3" id="KW-1185">Reference proteome</keyword>
<gene>
    <name evidence="2" type="ORF">GCM10019016_041460</name>
</gene>
<accession>A0ABP6TQK8</accession>
<organism evidence="2 3">
    <name type="scientific">Streptomyces prasinosporus</name>
    <dbReference type="NCBI Taxonomy" id="68256"/>
    <lineage>
        <taxon>Bacteria</taxon>
        <taxon>Bacillati</taxon>
        <taxon>Actinomycetota</taxon>
        <taxon>Actinomycetes</taxon>
        <taxon>Kitasatosporales</taxon>
        <taxon>Streptomycetaceae</taxon>
        <taxon>Streptomyces</taxon>
        <taxon>Streptomyces albogriseolus group</taxon>
    </lineage>
</organism>
<reference evidence="3" key="1">
    <citation type="journal article" date="2019" name="Int. J. Syst. Evol. Microbiol.">
        <title>The Global Catalogue of Microorganisms (GCM) 10K type strain sequencing project: providing services to taxonomists for standard genome sequencing and annotation.</title>
        <authorList>
            <consortium name="The Broad Institute Genomics Platform"/>
            <consortium name="The Broad Institute Genome Sequencing Center for Infectious Disease"/>
            <person name="Wu L."/>
            <person name="Ma J."/>
        </authorList>
    </citation>
    <scope>NUCLEOTIDE SEQUENCE [LARGE SCALE GENOMIC DNA]</scope>
    <source>
        <strain evidence="3">JCM 4816</strain>
    </source>
</reference>
<protein>
    <submittedName>
        <fullName evidence="2">Uncharacterized protein</fullName>
    </submittedName>
</protein>
<feature type="region of interest" description="Disordered" evidence="1">
    <location>
        <begin position="41"/>
        <end position="131"/>
    </location>
</feature>
<feature type="region of interest" description="Disordered" evidence="1">
    <location>
        <begin position="170"/>
        <end position="199"/>
    </location>
</feature>
<dbReference type="EMBL" id="BAAAXF010000028">
    <property type="protein sequence ID" value="GAA3497045.1"/>
    <property type="molecule type" value="Genomic_DNA"/>
</dbReference>
<evidence type="ECO:0000313" key="3">
    <source>
        <dbReference type="Proteomes" id="UP001501455"/>
    </source>
</evidence>
<feature type="compositionally biased region" description="Low complexity" evidence="1">
    <location>
        <begin position="89"/>
        <end position="98"/>
    </location>
</feature>
<evidence type="ECO:0000313" key="2">
    <source>
        <dbReference type="EMBL" id="GAA3497045.1"/>
    </source>
</evidence>
<dbReference type="Proteomes" id="UP001501455">
    <property type="component" value="Unassembled WGS sequence"/>
</dbReference>
<name>A0ABP6TQK8_9ACTN</name>
<feature type="compositionally biased region" description="Low complexity" evidence="1">
    <location>
        <begin position="42"/>
        <end position="65"/>
    </location>
</feature>
<feature type="compositionally biased region" description="Gly residues" evidence="1">
    <location>
        <begin position="66"/>
        <end position="80"/>
    </location>
</feature>
<evidence type="ECO:0000256" key="1">
    <source>
        <dbReference type="SAM" id="MobiDB-lite"/>
    </source>
</evidence>
<proteinExistence type="predicted"/>
<sequence length="199" mass="20151">MLGFKPGRGPLLPVVMRLGDTLSPQGGGWAVLARAVGEELSRSGVPGPAGRAAGRGAGAAAARAARGGGPAVRRGPGGGRAARRGGARGHAAAGRTAARGGGRAGRRLGGGADGAAARGGGGDGGAGSARRPWYDARRLDIDLLLWRLRDHPDLADFVQRAIGPLLDHDRRSRPALLPDPGDVPRAMPDARRRRPASCT</sequence>